<feature type="domain" description="Glycosyltransferase subfamily 4-like N-terminal" evidence="4">
    <location>
        <begin position="117"/>
        <end position="289"/>
    </location>
</feature>
<dbReference type="InterPro" id="IPR050194">
    <property type="entry name" value="Glycosyltransferase_grp1"/>
</dbReference>
<keyword evidence="2" id="KW-0812">Transmembrane</keyword>
<gene>
    <name evidence="5" type="ORF">RSOLAG1IB_01790</name>
</gene>
<accession>A0A0B7FHS9</accession>
<dbReference type="Gene3D" id="3.40.50.2000">
    <property type="entry name" value="Glycogen Phosphorylase B"/>
    <property type="match status" value="2"/>
</dbReference>
<keyword evidence="1 5" id="KW-0328">Glycosyltransferase</keyword>
<dbReference type="EC" id="2.4.1.-" evidence="5"/>
<dbReference type="OrthoDB" id="443318at2759"/>
<protein>
    <submittedName>
        <fullName evidence="5">Glycosyl transferase group 1</fullName>
        <ecNumber evidence="5">2.4.1.-</ecNumber>
    </submittedName>
</protein>
<keyword evidence="2" id="KW-0472">Membrane</keyword>
<sequence>MISLNETWTAYPCLPGVISGWREPEVKRARFQRFLWGWLSFRWFTRDTYSSLHILKCDKNSKSTNKRGIKWWDSELVHQYSKLQATTSYPETMMLKKNAEKRALKVVLVTENFLPKVDGVTRCLARLLGHLREEGHQVMILGPEVNMLTYETYPIIGTVGIPLMLYPDLKLNFLRPKFLRSIREFDPDVIHFVDPIWLGPQVLLALQSGWCGPRWAASNSPIVASFHTNLPTYASLFGLKFMELIMWRWIRYIHARCRLTACPTFSTATMLMHKGIQSTRIWPRGVDLKTFGPHKRCRALRSEWGAKHSPERYQSWANSKRYPLTPPPSPNLSEDHSPSYWGEQCIILYAGRLSYEKNLKFLVDSYRFLLDMLDESAPSPIFVFAGEGPARASLENMCRCKRVPACFTGHLSGEELGVCYASADIFAFPSYTETFGQVVLEALASGLPVVGLDADGTRDLVQHERTGLLLQYRPNRLDSGLNSWNEQFSPDTHKFQTLPRQYAVLLHRLVCNATLRGVMGEYASGSTPVHRSWGTAMDCMVECYREVATNDHLEGIGSYKGSMRFGLAFVCALVFCLSCGVAVGFFA</sequence>
<dbReference type="PANTHER" id="PTHR45947:SF3">
    <property type="entry name" value="SULFOQUINOVOSYL TRANSFERASE SQD2"/>
    <property type="match status" value="1"/>
</dbReference>
<evidence type="ECO:0000259" key="3">
    <source>
        <dbReference type="Pfam" id="PF00534"/>
    </source>
</evidence>
<evidence type="ECO:0000313" key="5">
    <source>
        <dbReference type="EMBL" id="CEL55778.1"/>
    </source>
</evidence>
<dbReference type="EMBL" id="LN679101">
    <property type="protein sequence ID" value="CEL55778.1"/>
    <property type="molecule type" value="Genomic_DNA"/>
</dbReference>
<dbReference type="Pfam" id="PF00534">
    <property type="entry name" value="Glycos_transf_1"/>
    <property type="match status" value="1"/>
</dbReference>
<organism evidence="5 6">
    <name type="scientific">Thanatephorus cucumeris (strain AG1-IB / isolate 7/3/14)</name>
    <name type="common">Lettuce bottom rot fungus</name>
    <name type="synonym">Rhizoctonia solani</name>
    <dbReference type="NCBI Taxonomy" id="1108050"/>
    <lineage>
        <taxon>Eukaryota</taxon>
        <taxon>Fungi</taxon>
        <taxon>Dikarya</taxon>
        <taxon>Basidiomycota</taxon>
        <taxon>Agaricomycotina</taxon>
        <taxon>Agaricomycetes</taxon>
        <taxon>Cantharellales</taxon>
        <taxon>Ceratobasidiaceae</taxon>
        <taxon>Rhizoctonia</taxon>
        <taxon>Rhizoctonia solani AG-1</taxon>
    </lineage>
</organism>
<keyword evidence="2" id="KW-1133">Transmembrane helix</keyword>
<evidence type="ECO:0000313" key="6">
    <source>
        <dbReference type="Proteomes" id="UP000059188"/>
    </source>
</evidence>
<name>A0A0B7FHS9_THACB</name>
<dbReference type="PANTHER" id="PTHR45947">
    <property type="entry name" value="SULFOQUINOVOSYL TRANSFERASE SQD2"/>
    <property type="match status" value="1"/>
</dbReference>
<dbReference type="AlphaFoldDB" id="A0A0B7FHS9"/>
<dbReference type="Pfam" id="PF13439">
    <property type="entry name" value="Glyco_transf_4"/>
    <property type="match status" value="1"/>
</dbReference>
<dbReference type="CDD" id="cd03814">
    <property type="entry name" value="GT4-like"/>
    <property type="match status" value="1"/>
</dbReference>
<feature type="domain" description="Glycosyl transferase family 1" evidence="3">
    <location>
        <begin position="343"/>
        <end position="473"/>
    </location>
</feature>
<keyword evidence="6" id="KW-1185">Reference proteome</keyword>
<keyword evidence="5" id="KW-0808">Transferase</keyword>
<evidence type="ECO:0000256" key="1">
    <source>
        <dbReference type="ARBA" id="ARBA00022676"/>
    </source>
</evidence>
<dbReference type="SUPFAM" id="SSF53756">
    <property type="entry name" value="UDP-Glycosyltransferase/glycogen phosphorylase"/>
    <property type="match status" value="1"/>
</dbReference>
<dbReference type="GO" id="GO:0016757">
    <property type="term" value="F:glycosyltransferase activity"/>
    <property type="evidence" value="ECO:0007669"/>
    <property type="project" value="UniProtKB-KW"/>
</dbReference>
<evidence type="ECO:0000256" key="2">
    <source>
        <dbReference type="SAM" id="Phobius"/>
    </source>
</evidence>
<reference evidence="5 6" key="1">
    <citation type="submission" date="2014-11" db="EMBL/GenBank/DDBJ databases">
        <authorList>
            <person name="Wibberg Daniel"/>
        </authorList>
    </citation>
    <scope>NUCLEOTIDE SEQUENCE [LARGE SCALE GENOMIC DNA]</scope>
    <source>
        <strain evidence="5">Rhizoctonia solani AG1-IB 7/3/14</strain>
    </source>
</reference>
<dbReference type="InterPro" id="IPR028098">
    <property type="entry name" value="Glyco_trans_4-like_N"/>
</dbReference>
<dbReference type="Proteomes" id="UP000059188">
    <property type="component" value="Unassembled WGS sequence"/>
</dbReference>
<feature type="transmembrane region" description="Helical" evidence="2">
    <location>
        <begin position="565"/>
        <end position="586"/>
    </location>
</feature>
<evidence type="ECO:0000259" key="4">
    <source>
        <dbReference type="Pfam" id="PF13439"/>
    </source>
</evidence>
<proteinExistence type="predicted"/>
<dbReference type="InterPro" id="IPR001296">
    <property type="entry name" value="Glyco_trans_1"/>
</dbReference>
<dbReference type="STRING" id="1108050.A0A0B7FHS9"/>